<evidence type="ECO:0000313" key="2">
    <source>
        <dbReference type="EMBL" id="KAH9834653.1"/>
    </source>
</evidence>
<dbReference type="Proteomes" id="UP000814176">
    <property type="component" value="Unassembled WGS sequence"/>
</dbReference>
<comment type="caution">
    <text evidence="2">The sequence shown here is derived from an EMBL/GenBank/DDBJ whole genome shotgun (WGS) entry which is preliminary data.</text>
</comment>
<proteinExistence type="predicted"/>
<organism evidence="2 3">
    <name type="scientific">Rhodofomes roseus</name>
    <dbReference type="NCBI Taxonomy" id="34475"/>
    <lineage>
        <taxon>Eukaryota</taxon>
        <taxon>Fungi</taxon>
        <taxon>Dikarya</taxon>
        <taxon>Basidiomycota</taxon>
        <taxon>Agaricomycotina</taxon>
        <taxon>Agaricomycetes</taxon>
        <taxon>Polyporales</taxon>
        <taxon>Rhodofomes</taxon>
    </lineage>
</organism>
<evidence type="ECO:0000256" key="1">
    <source>
        <dbReference type="SAM" id="MobiDB-lite"/>
    </source>
</evidence>
<keyword evidence="3" id="KW-1185">Reference proteome</keyword>
<accession>A0ABQ8KAX7</accession>
<name>A0ABQ8KAX7_9APHY</name>
<sequence length="205" mass="23549">MTLLGEEKTRASWQNPAELPSRTASLPSPQSCSKASGSVCTEHRRLEYRSYTASILPSWLELVRVLVQLFIRVVYESWPSDVHRRHQHVEHGDQMPYVCIIARFQCNPALSATFLSCRAAARMRPMMLHRSIHGGHGVLVYFSSRMPGRHRYRSSYPLRCVFPTCMALKRVRTPVVRRRFELISSPTTVCGCIVPPGSRDRRLRR</sequence>
<reference evidence="2 3" key="1">
    <citation type="journal article" date="2021" name="Environ. Microbiol.">
        <title>Gene family expansions and transcriptome signatures uncover fungal adaptations to wood decay.</title>
        <authorList>
            <person name="Hage H."/>
            <person name="Miyauchi S."/>
            <person name="Viragh M."/>
            <person name="Drula E."/>
            <person name="Min B."/>
            <person name="Chaduli D."/>
            <person name="Navarro D."/>
            <person name="Favel A."/>
            <person name="Norest M."/>
            <person name="Lesage-Meessen L."/>
            <person name="Balint B."/>
            <person name="Merenyi Z."/>
            <person name="de Eugenio L."/>
            <person name="Morin E."/>
            <person name="Martinez A.T."/>
            <person name="Baldrian P."/>
            <person name="Stursova M."/>
            <person name="Martinez M.J."/>
            <person name="Novotny C."/>
            <person name="Magnuson J.K."/>
            <person name="Spatafora J.W."/>
            <person name="Maurice S."/>
            <person name="Pangilinan J."/>
            <person name="Andreopoulos W."/>
            <person name="LaButti K."/>
            <person name="Hundley H."/>
            <person name="Na H."/>
            <person name="Kuo A."/>
            <person name="Barry K."/>
            <person name="Lipzen A."/>
            <person name="Henrissat B."/>
            <person name="Riley R."/>
            <person name="Ahrendt S."/>
            <person name="Nagy L.G."/>
            <person name="Grigoriev I.V."/>
            <person name="Martin F."/>
            <person name="Rosso M.N."/>
        </authorList>
    </citation>
    <scope>NUCLEOTIDE SEQUENCE [LARGE SCALE GENOMIC DNA]</scope>
    <source>
        <strain evidence="2 3">CIRM-BRFM 1785</strain>
    </source>
</reference>
<protein>
    <submittedName>
        <fullName evidence="2">Uncharacterized protein</fullName>
    </submittedName>
</protein>
<evidence type="ECO:0000313" key="3">
    <source>
        <dbReference type="Proteomes" id="UP000814176"/>
    </source>
</evidence>
<dbReference type="GeneID" id="72005042"/>
<feature type="compositionally biased region" description="Basic and acidic residues" evidence="1">
    <location>
        <begin position="1"/>
        <end position="10"/>
    </location>
</feature>
<feature type="region of interest" description="Disordered" evidence="1">
    <location>
        <begin position="1"/>
        <end position="36"/>
    </location>
</feature>
<gene>
    <name evidence="2" type="ORF">C8Q71DRAFT_770168</name>
</gene>
<feature type="compositionally biased region" description="Polar residues" evidence="1">
    <location>
        <begin position="22"/>
        <end position="36"/>
    </location>
</feature>
<dbReference type="RefSeq" id="XP_047777184.1">
    <property type="nucleotide sequence ID" value="XM_047924310.1"/>
</dbReference>
<dbReference type="EMBL" id="JADCUA010000015">
    <property type="protein sequence ID" value="KAH9834653.1"/>
    <property type="molecule type" value="Genomic_DNA"/>
</dbReference>